<evidence type="ECO:0000256" key="3">
    <source>
        <dbReference type="SAM" id="SignalP"/>
    </source>
</evidence>
<dbReference type="Gene3D" id="2.40.30.170">
    <property type="match status" value="1"/>
</dbReference>
<comment type="similarity">
    <text evidence="1">Belongs to the membrane fusion protein (MFP) (TC 8.A.1) family.</text>
</comment>
<dbReference type="NCBIfam" id="TIGR01730">
    <property type="entry name" value="RND_mfp"/>
    <property type="match status" value="1"/>
</dbReference>
<dbReference type="InterPro" id="IPR058647">
    <property type="entry name" value="BSH_CzcB-like"/>
</dbReference>
<dbReference type="RefSeq" id="WP_354600340.1">
    <property type="nucleotide sequence ID" value="NZ_JBEWZI010000005.1"/>
</dbReference>
<dbReference type="PANTHER" id="PTHR30469:SF15">
    <property type="entry name" value="HLYD FAMILY OF SECRETION PROTEINS"/>
    <property type="match status" value="1"/>
</dbReference>
<dbReference type="InterPro" id="IPR058627">
    <property type="entry name" value="MdtA-like_C"/>
</dbReference>
<dbReference type="Pfam" id="PF25973">
    <property type="entry name" value="BSH_CzcB"/>
    <property type="match status" value="1"/>
</dbReference>
<feature type="domain" description="CzcB-like barrel-sandwich hybrid" evidence="6">
    <location>
        <begin position="71"/>
        <end position="210"/>
    </location>
</feature>
<evidence type="ECO:0000259" key="6">
    <source>
        <dbReference type="Pfam" id="PF25973"/>
    </source>
</evidence>
<accession>A0ABV2TK15</accession>
<keyword evidence="3" id="KW-0732">Signal</keyword>
<gene>
    <name evidence="7" type="ORF">ABXR19_06735</name>
</gene>
<dbReference type="Gene3D" id="2.40.420.20">
    <property type="match status" value="1"/>
</dbReference>
<dbReference type="InterPro" id="IPR006143">
    <property type="entry name" value="RND_pump_MFP"/>
</dbReference>
<feature type="domain" description="Multidrug resistance protein MdtA-like C-terminal permuted SH3" evidence="5">
    <location>
        <begin position="293"/>
        <end position="350"/>
    </location>
</feature>
<dbReference type="Pfam" id="PF25967">
    <property type="entry name" value="RND-MFP_C"/>
    <property type="match status" value="1"/>
</dbReference>
<feature type="signal peptide" evidence="3">
    <location>
        <begin position="1"/>
        <end position="30"/>
    </location>
</feature>
<protein>
    <submittedName>
        <fullName evidence="7">Efflux RND transporter periplasmic adaptor subunit</fullName>
    </submittedName>
</protein>
<dbReference type="Gene3D" id="2.40.50.100">
    <property type="match status" value="1"/>
</dbReference>
<dbReference type="EMBL" id="JBEWZI010000005">
    <property type="protein sequence ID" value="MET7013878.1"/>
    <property type="molecule type" value="Genomic_DNA"/>
</dbReference>
<proteinExistence type="inferred from homology"/>
<feature type="chain" id="PRO_5047301227" evidence="3">
    <location>
        <begin position="31"/>
        <end position="376"/>
    </location>
</feature>
<comment type="caution">
    <text evidence="7">The sequence shown here is derived from an EMBL/GenBank/DDBJ whole genome shotgun (WGS) entry which is preliminary data.</text>
</comment>
<feature type="domain" description="CusB-like beta-barrel" evidence="4">
    <location>
        <begin position="220"/>
        <end position="286"/>
    </location>
</feature>
<dbReference type="Pfam" id="PF25954">
    <property type="entry name" value="Beta-barrel_RND_2"/>
    <property type="match status" value="1"/>
</dbReference>
<dbReference type="Proteomes" id="UP001549691">
    <property type="component" value="Unassembled WGS sequence"/>
</dbReference>
<evidence type="ECO:0000259" key="5">
    <source>
        <dbReference type="Pfam" id="PF25967"/>
    </source>
</evidence>
<sequence length="376" mass="39285">MKAVRPLLRQSILSTSLVAALLALPLISSAADKAASPPAKAALSVNTVMPTRADWPVRLSANGSITAWQEAIVGAEIAGLRLIEVLVNTGDQVRKGQVLARLQSATTEAELAQTLASLAEAEANLAEAHANAERARQLDGTGAFSAQLVSQYLTGETTARARVDGLKARIKADQLRLAQTQVLAPDDGTISARTATLGAVVQPGQELYRLIRRNRLEWRAELPATDLLQIKPGMAVSITTASKGKVSGKVRMVAPTLDAQTRTGLVYVDLIGNGDAKPGMFARGEIEIARGGVLTVPQSAVILRDGFSYVLRVGADQRLTQTKVIIGQRSGDRIAITGGLAADAAIVSNGVGFLADGDLVRVVAPTAASAPTSQAR</sequence>
<reference evidence="7 8" key="1">
    <citation type="submission" date="2024-07" db="EMBL/GenBank/DDBJ databases">
        <title>Uliginosibacterium flavum JJ3220;KACC:17644.</title>
        <authorList>
            <person name="Kim M.K."/>
        </authorList>
    </citation>
    <scope>NUCLEOTIDE SEQUENCE [LARGE SCALE GENOMIC DNA]</scope>
    <source>
        <strain evidence="7 8">KACC:17644</strain>
    </source>
</reference>
<keyword evidence="2" id="KW-0175">Coiled coil</keyword>
<name>A0ABV2TK15_9RHOO</name>
<evidence type="ECO:0000256" key="1">
    <source>
        <dbReference type="ARBA" id="ARBA00009477"/>
    </source>
</evidence>
<dbReference type="PANTHER" id="PTHR30469">
    <property type="entry name" value="MULTIDRUG RESISTANCE PROTEIN MDTA"/>
    <property type="match status" value="1"/>
</dbReference>
<evidence type="ECO:0000259" key="4">
    <source>
        <dbReference type="Pfam" id="PF25954"/>
    </source>
</evidence>
<organism evidence="7 8">
    <name type="scientific">Uliginosibacterium flavum</name>
    <dbReference type="NCBI Taxonomy" id="1396831"/>
    <lineage>
        <taxon>Bacteria</taxon>
        <taxon>Pseudomonadati</taxon>
        <taxon>Pseudomonadota</taxon>
        <taxon>Betaproteobacteria</taxon>
        <taxon>Rhodocyclales</taxon>
        <taxon>Zoogloeaceae</taxon>
        <taxon>Uliginosibacterium</taxon>
    </lineage>
</organism>
<evidence type="ECO:0000256" key="2">
    <source>
        <dbReference type="SAM" id="Coils"/>
    </source>
</evidence>
<evidence type="ECO:0000313" key="7">
    <source>
        <dbReference type="EMBL" id="MET7013878.1"/>
    </source>
</evidence>
<evidence type="ECO:0000313" key="8">
    <source>
        <dbReference type="Proteomes" id="UP001549691"/>
    </source>
</evidence>
<dbReference type="Gene3D" id="1.10.287.470">
    <property type="entry name" value="Helix hairpin bin"/>
    <property type="match status" value="1"/>
</dbReference>
<feature type="coiled-coil region" evidence="2">
    <location>
        <begin position="104"/>
        <end position="138"/>
    </location>
</feature>
<dbReference type="InterPro" id="IPR058792">
    <property type="entry name" value="Beta-barrel_RND_2"/>
</dbReference>
<dbReference type="SUPFAM" id="SSF111369">
    <property type="entry name" value="HlyD-like secretion proteins"/>
    <property type="match status" value="1"/>
</dbReference>
<keyword evidence="8" id="KW-1185">Reference proteome</keyword>